<keyword evidence="5 6" id="KW-0472">Membrane</keyword>
<reference evidence="7 8" key="1">
    <citation type="submission" date="2020-07" db="EMBL/GenBank/DDBJ databases">
        <title>Sequencing the genomes of 1000 actinobacteria strains.</title>
        <authorList>
            <person name="Klenk H.-P."/>
        </authorList>
    </citation>
    <scope>NUCLEOTIDE SEQUENCE [LARGE SCALE GENOMIC DNA]</scope>
    <source>
        <strain evidence="7 8">DSM 21350</strain>
    </source>
</reference>
<evidence type="ECO:0000313" key="8">
    <source>
        <dbReference type="Proteomes" id="UP000535511"/>
    </source>
</evidence>
<evidence type="ECO:0000256" key="2">
    <source>
        <dbReference type="ARBA" id="ARBA00022475"/>
    </source>
</evidence>
<feature type="transmembrane region" description="Helical" evidence="6">
    <location>
        <begin position="97"/>
        <end position="114"/>
    </location>
</feature>
<evidence type="ECO:0000256" key="4">
    <source>
        <dbReference type="ARBA" id="ARBA00022989"/>
    </source>
</evidence>
<name>A0A7Y9JA57_9ACTN</name>
<dbReference type="AlphaFoldDB" id="A0A7Y9JA57"/>
<evidence type="ECO:0000256" key="3">
    <source>
        <dbReference type="ARBA" id="ARBA00022692"/>
    </source>
</evidence>
<dbReference type="EMBL" id="JACCBG010000001">
    <property type="protein sequence ID" value="NYD41332.1"/>
    <property type="molecule type" value="Genomic_DNA"/>
</dbReference>
<keyword evidence="3 6" id="KW-0812">Transmembrane</keyword>
<keyword evidence="4 6" id="KW-1133">Transmembrane helix</keyword>
<evidence type="ECO:0000256" key="1">
    <source>
        <dbReference type="ARBA" id="ARBA00004651"/>
    </source>
</evidence>
<feature type="transmembrane region" description="Helical" evidence="6">
    <location>
        <begin position="311"/>
        <end position="336"/>
    </location>
</feature>
<feature type="transmembrane region" description="Helical" evidence="6">
    <location>
        <begin position="42"/>
        <end position="60"/>
    </location>
</feature>
<organism evidence="7 8">
    <name type="scientific">Nocardioides panaciterrulae</name>
    <dbReference type="NCBI Taxonomy" id="661492"/>
    <lineage>
        <taxon>Bacteria</taxon>
        <taxon>Bacillati</taxon>
        <taxon>Actinomycetota</taxon>
        <taxon>Actinomycetes</taxon>
        <taxon>Propionibacteriales</taxon>
        <taxon>Nocardioidaceae</taxon>
        <taxon>Nocardioides</taxon>
    </lineage>
</organism>
<dbReference type="CDD" id="cd06581">
    <property type="entry name" value="TM_PBP1_LivM_like"/>
    <property type="match status" value="1"/>
</dbReference>
<dbReference type="Proteomes" id="UP000535511">
    <property type="component" value="Unassembled WGS sequence"/>
</dbReference>
<evidence type="ECO:0000256" key="6">
    <source>
        <dbReference type="SAM" id="Phobius"/>
    </source>
</evidence>
<feature type="transmembrane region" description="Helical" evidence="6">
    <location>
        <begin position="171"/>
        <end position="190"/>
    </location>
</feature>
<sequence>MTRLRNPLAGLVLVVLLAVAPYSVLQVPGVLPGPLNSPGTLQVLAICLVFAALALSYDLLFGFTGLLSFGHALYFAIGGYVTAIAVSRWHWGLVPSVLAALLVTLVVAALSGAVSLRVQGIAFAMVTLAFAQAGSVLVVQDPLGVTGGEQGLGLDASGLPDLFVGVVNTRYLYWLALALAVVVYLVVRVVTQSPAGHVWSAIRENELRAGVLGLRTYAFKLAAFVIGSVLAALCGAVYVIVVGGASAGVTTADFTLSLLVMVVLGGSGVRSGAMLGGFAYMLLDQRLGSLAGAQSISALPAVLEVPLSQPLFLLGVLFVLVVMFLPGGLASLPRLLRRGGARERGRVREPGAEAV</sequence>
<dbReference type="GO" id="GO:0015658">
    <property type="term" value="F:branched-chain amino acid transmembrane transporter activity"/>
    <property type="evidence" value="ECO:0007669"/>
    <property type="project" value="InterPro"/>
</dbReference>
<feature type="transmembrane region" description="Helical" evidence="6">
    <location>
        <begin position="254"/>
        <end position="280"/>
    </location>
</feature>
<dbReference type="PANTHER" id="PTHR30482">
    <property type="entry name" value="HIGH-AFFINITY BRANCHED-CHAIN AMINO ACID TRANSPORT SYSTEM PERMEASE"/>
    <property type="match status" value="1"/>
</dbReference>
<dbReference type="RefSeq" id="WP_179663093.1">
    <property type="nucleotide sequence ID" value="NZ_JACCBG010000001.1"/>
</dbReference>
<accession>A0A7Y9JA57</accession>
<dbReference type="InterPro" id="IPR001851">
    <property type="entry name" value="ABC_transp_permease"/>
</dbReference>
<keyword evidence="2" id="KW-1003">Cell membrane</keyword>
<dbReference type="PANTHER" id="PTHR30482:SF17">
    <property type="entry name" value="ABC TRANSPORTER ATP-BINDING PROTEIN"/>
    <property type="match status" value="1"/>
</dbReference>
<protein>
    <submittedName>
        <fullName evidence="7">Branched-chain amino acid transport system permease protein</fullName>
    </submittedName>
</protein>
<dbReference type="InterPro" id="IPR043428">
    <property type="entry name" value="LivM-like"/>
</dbReference>
<proteinExistence type="predicted"/>
<comment type="caution">
    <text evidence="7">The sequence shown here is derived from an EMBL/GenBank/DDBJ whole genome shotgun (WGS) entry which is preliminary data.</text>
</comment>
<feature type="transmembrane region" description="Helical" evidence="6">
    <location>
        <begin position="72"/>
        <end position="91"/>
    </location>
</feature>
<dbReference type="GO" id="GO:0005886">
    <property type="term" value="C:plasma membrane"/>
    <property type="evidence" value="ECO:0007669"/>
    <property type="project" value="UniProtKB-SubCell"/>
</dbReference>
<feature type="transmembrane region" description="Helical" evidence="6">
    <location>
        <begin position="217"/>
        <end position="242"/>
    </location>
</feature>
<dbReference type="Pfam" id="PF02653">
    <property type="entry name" value="BPD_transp_2"/>
    <property type="match status" value="1"/>
</dbReference>
<gene>
    <name evidence="7" type="ORF">BJZ21_001415</name>
</gene>
<keyword evidence="8" id="KW-1185">Reference proteome</keyword>
<evidence type="ECO:0000256" key="5">
    <source>
        <dbReference type="ARBA" id="ARBA00023136"/>
    </source>
</evidence>
<evidence type="ECO:0000313" key="7">
    <source>
        <dbReference type="EMBL" id="NYD41332.1"/>
    </source>
</evidence>
<comment type="subcellular location">
    <subcellularLocation>
        <location evidence="1">Cell membrane</location>
        <topology evidence="1">Multi-pass membrane protein</topology>
    </subcellularLocation>
</comment>